<proteinExistence type="predicted"/>
<keyword evidence="2" id="KW-1185">Reference proteome</keyword>
<evidence type="ECO:0000313" key="1">
    <source>
        <dbReference type="EMBL" id="RAM61757.1"/>
    </source>
</evidence>
<dbReference type="Proteomes" id="UP000248631">
    <property type="component" value="Unassembled WGS sequence"/>
</dbReference>
<dbReference type="EMBL" id="JUGD01000034">
    <property type="protein sequence ID" value="RAM61757.1"/>
    <property type="molecule type" value="Genomic_DNA"/>
</dbReference>
<organism evidence="1 2">
    <name type="scientific">Herbaspirillum rubrisubalbicans</name>
    <dbReference type="NCBI Taxonomy" id="80842"/>
    <lineage>
        <taxon>Bacteria</taxon>
        <taxon>Pseudomonadati</taxon>
        <taxon>Pseudomonadota</taxon>
        <taxon>Betaproteobacteria</taxon>
        <taxon>Burkholderiales</taxon>
        <taxon>Oxalobacteraceae</taxon>
        <taxon>Herbaspirillum</taxon>
    </lineage>
</organism>
<reference evidence="1 2" key="1">
    <citation type="submission" date="2014-12" db="EMBL/GenBank/DDBJ databases">
        <title>Complete genome sequence of Herbaspirillum rubrisubalbicans Os38.</title>
        <authorList>
            <person name="Chen M."/>
            <person name="An Q."/>
        </authorList>
    </citation>
    <scope>NUCLEOTIDE SEQUENCE [LARGE SCALE GENOMIC DNA]</scope>
    <source>
        <strain evidence="1 2">Os38</strain>
    </source>
</reference>
<dbReference type="RefSeq" id="WP_112069928.1">
    <property type="nucleotide sequence ID" value="NZ_JUGD01000034.1"/>
</dbReference>
<sequence length="212" mass="24336">MSTTFNNFIKQYHRSGSEKADGYDKSSFIRLADHEKKSVFEMLVSELPWIGAIEGLFLLDPVRALEICKKEEEKLRIAGSAAYMLQPFLVKYSGDLIYQRHLIEDYSGYYDDLKPKVVDAVSRTPITTDSIEFFKSVVLTEANTSAVARASRHLLDALRLPHDEDEDKARYQQLLVDLRSENIQTKLRCLEKINRLAVAHHRSNADSDLRKL</sequence>
<gene>
    <name evidence="1" type="ORF">RB24_24195</name>
</gene>
<evidence type="ECO:0000313" key="2">
    <source>
        <dbReference type="Proteomes" id="UP000248631"/>
    </source>
</evidence>
<accession>A0ABX9BVC1</accession>
<comment type="caution">
    <text evidence="1">The sequence shown here is derived from an EMBL/GenBank/DDBJ whole genome shotgun (WGS) entry which is preliminary data.</text>
</comment>
<protein>
    <submittedName>
        <fullName evidence="1">Uncharacterized protein</fullName>
    </submittedName>
</protein>
<name>A0ABX9BVC1_9BURK</name>